<proteinExistence type="predicted"/>
<feature type="region of interest" description="Disordered" evidence="1">
    <location>
        <begin position="120"/>
        <end position="142"/>
    </location>
</feature>
<accession>A0ABV6UYF2</accession>
<evidence type="ECO:0000313" key="2">
    <source>
        <dbReference type="EMBL" id="MFC1406482.1"/>
    </source>
</evidence>
<dbReference type="Proteomes" id="UP001592528">
    <property type="component" value="Unassembled WGS sequence"/>
</dbReference>
<organism evidence="2 3">
    <name type="scientific">Streptacidiphilus cavernicola</name>
    <dbReference type="NCBI Taxonomy" id="3342716"/>
    <lineage>
        <taxon>Bacteria</taxon>
        <taxon>Bacillati</taxon>
        <taxon>Actinomycetota</taxon>
        <taxon>Actinomycetes</taxon>
        <taxon>Kitasatosporales</taxon>
        <taxon>Streptomycetaceae</taxon>
        <taxon>Streptacidiphilus</taxon>
    </lineage>
</organism>
<dbReference type="InterPro" id="IPR027417">
    <property type="entry name" value="P-loop_NTPase"/>
</dbReference>
<sequence>MTSRPTLVVVSGPPGSGKTTFAHALARRVGCPAICRDEIKEGMVHAAEGFVPGPADALSLRTLPTFFGVLELLLRAGVTVVAEAAFQDRLWRPGLEPLRDLARIRIVHCTVPAELARQRQLRRGADNPVRRAHADPRPDDPAANAAVHDAFVRVALDAPWIEVDTSDGYTPALEEVLAFVDGPG</sequence>
<dbReference type="SUPFAM" id="SSF52540">
    <property type="entry name" value="P-loop containing nucleoside triphosphate hydrolases"/>
    <property type="match status" value="1"/>
</dbReference>
<dbReference type="Gene3D" id="3.40.50.300">
    <property type="entry name" value="P-loop containing nucleotide triphosphate hydrolases"/>
    <property type="match status" value="1"/>
</dbReference>
<dbReference type="RefSeq" id="WP_030261673.1">
    <property type="nucleotide sequence ID" value="NZ_JBHEZZ010000030.1"/>
</dbReference>
<reference evidence="2 3" key="1">
    <citation type="submission" date="2024-09" db="EMBL/GenBank/DDBJ databases">
        <authorList>
            <person name="Lee S.D."/>
        </authorList>
    </citation>
    <scope>NUCLEOTIDE SEQUENCE [LARGE SCALE GENOMIC DNA]</scope>
    <source>
        <strain evidence="2 3">N1-5</strain>
    </source>
</reference>
<gene>
    <name evidence="2" type="ORF">ACEZDJ_34830</name>
</gene>
<dbReference type="Pfam" id="PF13671">
    <property type="entry name" value="AAA_33"/>
    <property type="match status" value="1"/>
</dbReference>
<evidence type="ECO:0000256" key="1">
    <source>
        <dbReference type="SAM" id="MobiDB-lite"/>
    </source>
</evidence>
<name>A0ABV6UYF2_9ACTN</name>
<feature type="compositionally biased region" description="Basic and acidic residues" evidence="1">
    <location>
        <begin position="123"/>
        <end position="140"/>
    </location>
</feature>
<comment type="caution">
    <text evidence="2">The sequence shown here is derived from an EMBL/GenBank/DDBJ whole genome shotgun (WGS) entry which is preliminary data.</text>
</comment>
<keyword evidence="3" id="KW-1185">Reference proteome</keyword>
<evidence type="ECO:0000313" key="3">
    <source>
        <dbReference type="Proteomes" id="UP001592528"/>
    </source>
</evidence>
<protein>
    <submittedName>
        <fullName evidence="2">AAA family ATPase</fullName>
    </submittedName>
</protein>
<dbReference type="EMBL" id="JBHEZZ010000030">
    <property type="protein sequence ID" value="MFC1406482.1"/>
    <property type="molecule type" value="Genomic_DNA"/>
</dbReference>